<dbReference type="Pfam" id="PF13424">
    <property type="entry name" value="TPR_12"/>
    <property type="match status" value="3"/>
</dbReference>
<proteinExistence type="inferred from homology"/>
<dbReference type="Pfam" id="PF03704">
    <property type="entry name" value="BTAD"/>
    <property type="match status" value="1"/>
</dbReference>
<dbReference type="Pfam" id="PF00931">
    <property type="entry name" value="NB-ARC"/>
    <property type="match status" value="1"/>
</dbReference>
<dbReference type="InterPro" id="IPR005158">
    <property type="entry name" value="BTAD"/>
</dbReference>
<evidence type="ECO:0000256" key="2">
    <source>
        <dbReference type="ARBA" id="ARBA00023015"/>
    </source>
</evidence>
<dbReference type="RefSeq" id="WP_168212070.1">
    <property type="nucleotide sequence ID" value="NZ_MTBP01000001.1"/>
</dbReference>
<dbReference type="InterPro" id="IPR036388">
    <property type="entry name" value="WH-like_DNA-bd_sf"/>
</dbReference>
<dbReference type="InterPro" id="IPR019734">
    <property type="entry name" value="TPR_rpt"/>
</dbReference>
<keyword evidence="4" id="KW-0804">Transcription</keyword>
<evidence type="ECO:0000259" key="6">
    <source>
        <dbReference type="PROSITE" id="PS51755"/>
    </source>
</evidence>
<dbReference type="SMART" id="SM00862">
    <property type="entry name" value="Trans_reg_C"/>
    <property type="match status" value="1"/>
</dbReference>
<dbReference type="InterPro" id="IPR011990">
    <property type="entry name" value="TPR-like_helical_dom_sf"/>
</dbReference>
<gene>
    <name evidence="7" type="primary">afsR_2</name>
    <name evidence="7" type="ORF">BTM25_20240</name>
</gene>
<sequence length="1025" mass="112950">MTLIGVLGPVGLLSDGSLHTTGTPKENHVLAVLALNCGRTVPTNTLIHRVWPGTPPANARTTLGSYITRLRGRLRSLAGATASIMAEADGYRLAADPDLIDVHRAERLRRQARSLADSGEREQARELFLQEDRLWRGEPLHGLAGPWVEAERLSLEEDRHAARLERLDLDLCLGRHALVVGELQRLAAGRPADEQVAALLMTALHRCERQADALAAYRRARRHLCDQHGTEPGPRLRDLHESILRGDGGPAAPPHRHGGTARINELPPVDSRFTGRKEELRGLLGAGDARITVITGMPGVGKTALAVRAAHRLARGRTDALFVTFDRPGAGPSSPFLHTVFPDLLLQLGIAPPRIPFEPERQRDLWRREATGRRLVIVLDDVVHLDQFRDVATGLPDCRVLVTSRRRLDAPAGSGHLPLAPLNAVDSRGLVTRVADDALDPATVDAIVEQCGGLPLALCLTAKSATREPAGAALPGLAPGEPDRSPVWEAFMRSYRTLNDEQRRFFRSLGSNPCADIGEEAAAALTGRPSTAVRAAFDVLRDQHLIEAPRQGRLRMHGLVRDFAYRLALTEDAPQEHRRRTGRLLTYYRRHAERADTLLFEHRRRLPGHGGASPVPGLTDAASAQDWLREEMDNALIMARHALEHGWERDGILIVHALAQCLEIGGRYERGVEVQDAAVRAARETDDLAAAARLLYETGFTHFRTSAPGRALPYLRDALAGFQTLRDKPGEADARDVIGIVLWTTAHYREALAHFRDAHALYAVIGDERGMTETMAHAGIALWHLGHYDDAEDHLRRSLNDYRAIGDERGEGRVVNNLGEINRLRGYHRDAAECYRRSGRIFARLVGPLNEAIVQNNLGNVDQYKGRYEDALRRYRTAIAVFQNFGDRRNTADVLNSIGATFMMEGRAVEAAAHYEKAERLAAEVEDPYLRALALYGIADAHHAAGRYPAAEEHFGRALTIARQISDPYQEARAHDGLARTALQSQGQAAARIHWLQSLDLFTRLGVPEAKTIDIKLQTMGGLAS</sequence>
<accession>A0A2P4URD1</accession>
<dbReference type="Proteomes" id="UP000242367">
    <property type="component" value="Unassembled WGS sequence"/>
</dbReference>
<dbReference type="SUPFAM" id="SSF48452">
    <property type="entry name" value="TPR-like"/>
    <property type="match status" value="4"/>
</dbReference>
<organism evidence="7 8">
    <name type="scientific">Actinomadura rubteroloni</name>
    <dbReference type="NCBI Taxonomy" id="1926885"/>
    <lineage>
        <taxon>Bacteria</taxon>
        <taxon>Bacillati</taxon>
        <taxon>Actinomycetota</taxon>
        <taxon>Actinomycetes</taxon>
        <taxon>Streptosporangiales</taxon>
        <taxon>Thermomonosporaceae</taxon>
        <taxon>Actinomadura</taxon>
    </lineage>
</organism>
<dbReference type="CDD" id="cd15831">
    <property type="entry name" value="BTAD"/>
    <property type="match status" value="1"/>
</dbReference>
<dbReference type="PANTHER" id="PTHR35807:SF1">
    <property type="entry name" value="TRANSCRIPTIONAL REGULATOR REDD"/>
    <property type="match status" value="1"/>
</dbReference>
<dbReference type="Gene3D" id="3.40.50.300">
    <property type="entry name" value="P-loop containing nucleotide triphosphate hydrolases"/>
    <property type="match status" value="1"/>
</dbReference>
<dbReference type="InterPro" id="IPR016032">
    <property type="entry name" value="Sig_transdc_resp-reg_C-effctor"/>
</dbReference>
<dbReference type="PRINTS" id="PR00364">
    <property type="entry name" value="DISEASERSIST"/>
</dbReference>
<comment type="similarity">
    <text evidence="1">Belongs to the AfsR/DnrI/RedD regulatory family.</text>
</comment>
<protein>
    <submittedName>
        <fullName evidence="7">Regulatory protein AfsR</fullName>
    </submittedName>
</protein>
<dbReference type="AlphaFoldDB" id="A0A2P4URD1"/>
<name>A0A2P4URD1_9ACTN</name>
<dbReference type="InterPro" id="IPR051677">
    <property type="entry name" value="AfsR-DnrI-RedD_regulator"/>
</dbReference>
<dbReference type="GO" id="GO:0003677">
    <property type="term" value="F:DNA binding"/>
    <property type="evidence" value="ECO:0007669"/>
    <property type="project" value="UniProtKB-UniRule"/>
</dbReference>
<feature type="DNA-binding region" description="OmpR/PhoB-type" evidence="5">
    <location>
        <begin position="1"/>
        <end position="95"/>
    </location>
</feature>
<dbReference type="PANTHER" id="PTHR35807">
    <property type="entry name" value="TRANSCRIPTIONAL REGULATOR REDD-RELATED"/>
    <property type="match status" value="1"/>
</dbReference>
<dbReference type="Gene3D" id="1.25.40.10">
    <property type="entry name" value="Tetratricopeptide repeat domain"/>
    <property type="match status" value="3"/>
</dbReference>
<keyword evidence="2" id="KW-0805">Transcription regulation</keyword>
<dbReference type="InterPro" id="IPR027417">
    <property type="entry name" value="P-loop_NTPase"/>
</dbReference>
<dbReference type="SMART" id="SM00028">
    <property type="entry name" value="TPR"/>
    <property type="match status" value="6"/>
</dbReference>
<dbReference type="SUPFAM" id="SSF52540">
    <property type="entry name" value="P-loop containing nucleoside triphosphate hydrolases"/>
    <property type="match status" value="1"/>
</dbReference>
<dbReference type="GO" id="GO:0000160">
    <property type="term" value="P:phosphorelay signal transduction system"/>
    <property type="evidence" value="ECO:0007669"/>
    <property type="project" value="InterPro"/>
</dbReference>
<keyword evidence="8" id="KW-1185">Reference proteome</keyword>
<evidence type="ECO:0000256" key="4">
    <source>
        <dbReference type="ARBA" id="ARBA00023163"/>
    </source>
</evidence>
<dbReference type="GO" id="GO:0043531">
    <property type="term" value="F:ADP binding"/>
    <property type="evidence" value="ECO:0007669"/>
    <property type="project" value="InterPro"/>
</dbReference>
<evidence type="ECO:0000313" key="7">
    <source>
        <dbReference type="EMBL" id="POM27608.1"/>
    </source>
</evidence>
<dbReference type="EMBL" id="MTBP01000001">
    <property type="protein sequence ID" value="POM27608.1"/>
    <property type="molecule type" value="Genomic_DNA"/>
</dbReference>
<evidence type="ECO:0000313" key="8">
    <source>
        <dbReference type="Proteomes" id="UP000242367"/>
    </source>
</evidence>
<dbReference type="SMART" id="SM01043">
    <property type="entry name" value="BTAD"/>
    <property type="match status" value="1"/>
</dbReference>
<evidence type="ECO:0000256" key="3">
    <source>
        <dbReference type="ARBA" id="ARBA00023125"/>
    </source>
</evidence>
<evidence type="ECO:0000256" key="1">
    <source>
        <dbReference type="ARBA" id="ARBA00005820"/>
    </source>
</evidence>
<dbReference type="Pfam" id="PF00486">
    <property type="entry name" value="Trans_reg_C"/>
    <property type="match status" value="1"/>
</dbReference>
<keyword evidence="3 5" id="KW-0238">DNA-binding</keyword>
<reference evidence="7 8" key="1">
    <citation type="journal article" date="2017" name="Chemistry">
        <title>Isolation, Biosynthesis and Chemical Modifications of Rubterolones A-F: Rare Tropolone Alkaloids from Actinomadura sp. 5-2.</title>
        <authorList>
            <person name="Guo H."/>
            <person name="Benndorf R."/>
            <person name="Leichnitz D."/>
            <person name="Klassen J.L."/>
            <person name="Vollmers J."/>
            <person name="Gorls H."/>
            <person name="Steinacker M."/>
            <person name="Weigel C."/>
            <person name="Dahse H.M."/>
            <person name="Kaster A.K."/>
            <person name="de Beer Z.W."/>
            <person name="Poulsen M."/>
            <person name="Beemelmanns C."/>
        </authorList>
    </citation>
    <scope>NUCLEOTIDE SEQUENCE [LARGE SCALE GENOMIC DNA]</scope>
    <source>
        <strain evidence="7 8">5-2</strain>
    </source>
</reference>
<evidence type="ECO:0000256" key="5">
    <source>
        <dbReference type="PROSITE-ProRule" id="PRU01091"/>
    </source>
</evidence>
<dbReference type="Gene3D" id="1.10.10.10">
    <property type="entry name" value="Winged helix-like DNA-binding domain superfamily/Winged helix DNA-binding domain"/>
    <property type="match status" value="1"/>
</dbReference>
<comment type="caution">
    <text evidence="7">The sequence shown here is derived from an EMBL/GenBank/DDBJ whole genome shotgun (WGS) entry which is preliminary data.</text>
</comment>
<feature type="domain" description="OmpR/PhoB-type" evidence="6">
    <location>
        <begin position="1"/>
        <end position="95"/>
    </location>
</feature>
<dbReference type="SUPFAM" id="SSF46894">
    <property type="entry name" value="C-terminal effector domain of the bipartite response regulators"/>
    <property type="match status" value="1"/>
</dbReference>
<dbReference type="InterPro" id="IPR002182">
    <property type="entry name" value="NB-ARC"/>
</dbReference>
<dbReference type="InterPro" id="IPR001867">
    <property type="entry name" value="OmpR/PhoB-type_DNA-bd"/>
</dbReference>
<dbReference type="PROSITE" id="PS51755">
    <property type="entry name" value="OMPR_PHOB"/>
    <property type="match status" value="1"/>
</dbReference>
<dbReference type="GO" id="GO:0006355">
    <property type="term" value="P:regulation of DNA-templated transcription"/>
    <property type="evidence" value="ECO:0007669"/>
    <property type="project" value="InterPro"/>
</dbReference>